<dbReference type="PANTHER" id="PTHR43471">
    <property type="entry name" value="ABC TRANSPORTER PERMEASE"/>
    <property type="match status" value="1"/>
</dbReference>
<feature type="transmembrane region" description="Helical" evidence="1">
    <location>
        <begin position="97"/>
        <end position="122"/>
    </location>
</feature>
<dbReference type="EMBL" id="PEWV01000060">
    <property type="protein sequence ID" value="PIU41342.1"/>
    <property type="molecule type" value="Genomic_DNA"/>
</dbReference>
<feature type="transmembrane region" description="Helical" evidence="1">
    <location>
        <begin position="187"/>
        <end position="205"/>
    </location>
</feature>
<comment type="caution">
    <text evidence="2">The sequence shown here is derived from an EMBL/GenBank/DDBJ whole genome shotgun (WGS) entry which is preliminary data.</text>
</comment>
<evidence type="ECO:0000256" key="1">
    <source>
        <dbReference type="SAM" id="Phobius"/>
    </source>
</evidence>
<keyword evidence="1" id="KW-0472">Membrane</keyword>
<proteinExistence type="predicted"/>
<evidence type="ECO:0000313" key="2">
    <source>
        <dbReference type="EMBL" id="PIU41342.1"/>
    </source>
</evidence>
<dbReference type="Proteomes" id="UP000230052">
    <property type="component" value="Unassembled WGS sequence"/>
</dbReference>
<organism evidence="2 3">
    <name type="scientific">Candidatus Aquitaenariimonas noxiae</name>
    <dbReference type="NCBI Taxonomy" id="1974741"/>
    <lineage>
        <taxon>Bacteria</taxon>
        <taxon>Pseudomonadati</taxon>
        <taxon>Candidatus Omnitrophota</taxon>
        <taxon>Candidatus Aquitaenariimonas</taxon>
    </lineage>
</organism>
<feature type="transmembrane region" description="Helical" evidence="1">
    <location>
        <begin position="129"/>
        <end position="152"/>
    </location>
</feature>
<name>A0A2J0KRZ2_9BACT</name>
<feature type="transmembrane region" description="Helical" evidence="1">
    <location>
        <begin position="225"/>
        <end position="246"/>
    </location>
</feature>
<dbReference type="PANTHER" id="PTHR43471:SF10">
    <property type="entry name" value="SLL1107 PROTEIN"/>
    <property type="match status" value="1"/>
</dbReference>
<accession>A0A2J0KRZ2</accession>
<keyword evidence="1" id="KW-0812">Transmembrane</keyword>
<feature type="transmembrane region" description="Helical" evidence="1">
    <location>
        <begin position="21"/>
        <end position="41"/>
    </location>
</feature>
<gene>
    <name evidence="2" type="ORF">COS99_05640</name>
</gene>
<evidence type="ECO:0008006" key="4">
    <source>
        <dbReference type="Google" id="ProtNLM"/>
    </source>
</evidence>
<protein>
    <recommendedName>
        <fullName evidence="4">ABC transporter permease</fullName>
    </recommendedName>
</protein>
<keyword evidence="1" id="KW-1133">Transmembrane helix</keyword>
<evidence type="ECO:0000313" key="3">
    <source>
        <dbReference type="Proteomes" id="UP000230052"/>
    </source>
</evidence>
<sequence length="256" mass="29309">MRQIWILAQNTIKALIRKKDFYVFFIMLLVLLVSLLSENFFGARNVSRYIKDIGFFCLWLFSFIIAVTFASKQLPEEIDSKTILPLLAKPVTRTHFILGRFLGTVLASSSAYTIFYFLYIVVTSIKGEGIAFSLVIQAYIMGICFLSLVSAISILLTLYLTLSAGITVSFVIYFAIIWFADKLRAIVISRTGIESVLLNIVYYVIPHYEFYDLRVRLAHSWEAFPLWVLSGVIVYTILYTSVVLYISCSKLKKKFL</sequence>
<dbReference type="AlphaFoldDB" id="A0A2J0KRZ2"/>
<reference evidence="2 3" key="1">
    <citation type="submission" date="2017-09" db="EMBL/GenBank/DDBJ databases">
        <title>Depth-based differentiation of microbial function through sediment-hosted aquifers and enrichment of novel symbionts in the deep terrestrial subsurface.</title>
        <authorList>
            <person name="Probst A.J."/>
            <person name="Ladd B."/>
            <person name="Jarett J.K."/>
            <person name="Geller-Mcgrath D.E."/>
            <person name="Sieber C.M."/>
            <person name="Emerson J.B."/>
            <person name="Anantharaman K."/>
            <person name="Thomas B.C."/>
            <person name="Malmstrom R."/>
            <person name="Stieglmeier M."/>
            <person name="Klingl A."/>
            <person name="Woyke T."/>
            <person name="Ryan C.M."/>
            <person name="Banfield J.F."/>
        </authorList>
    </citation>
    <scope>NUCLEOTIDE SEQUENCE [LARGE SCALE GENOMIC DNA]</scope>
    <source>
        <strain evidence="2">CG07_land_8_20_14_0_80_42_15</strain>
    </source>
</reference>
<feature type="transmembrane region" description="Helical" evidence="1">
    <location>
        <begin position="158"/>
        <end position="180"/>
    </location>
</feature>